<evidence type="ECO:0000313" key="1">
    <source>
        <dbReference type="EMBL" id="QCT07199.1"/>
    </source>
</evidence>
<dbReference type="RefSeq" id="WP_138157242.1">
    <property type="nucleotide sequence ID" value="NZ_CP039381.1"/>
</dbReference>
<keyword evidence="2" id="KW-1185">Reference proteome</keyword>
<dbReference type="OrthoDB" id="1096764at2"/>
<proteinExistence type="predicted"/>
<organism evidence="1 2">
    <name type="scientific">Ruminococcus bovis</name>
    <dbReference type="NCBI Taxonomy" id="2564099"/>
    <lineage>
        <taxon>Bacteria</taxon>
        <taxon>Bacillati</taxon>
        <taxon>Bacillota</taxon>
        <taxon>Clostridia</taxon>
        <taxon>Eubacteriales</taxon>
        <taxon>Oscillospiraceae</taxon>
        <taxon>Ruminococcus</taxon>
    </lineage>
</organism>
<gene>
    <name evidence="1" type="ORF">E5Z56_07435</name>
</gene>
<dbReference type="AlphaFoldDB" id="A0A4P8XYB8"/>
<sequence>MISNILIADIGMYVDENMTSLIEYKKSLKIIKTDLPLTIQVEPLVSENKDIVILSDIKAYILNVLNIIQKSNYSGNIHLILPLPFGKITNGTTQCKTLSDLTKVKSIAVYDPYKLAMKKYNGIDNDIIEKIINEQTSHLLNELESIERNIENVSNKYFFDFDKDIYIQSKSLKIVDNYETNHSNNIQSNPNFHYRNNDENPLINSAKAPSPRPDGKVICKQLKAIRKEFAKLNGIDYNFKECTYNGPCAGTCIACDNEANELGEIAKNLDNVKYPKVVVNSNDEK</sequence>
<protein>
    <submittedName>
        <fullName evidence="1">Uncharacterized protein</fullName>
    </submittedName>
</protein>
<dbReference type="KEGG" id="ruj:E5Z56_07435"/>
<evidence type="ECO:0000313" key="2">
    <source>
        <dbReference type="Proteomes" id="UP000301475"/>
    </source>
</evidence>
<dbReference type="Proteomes" id="UP000301475">
    <property type="component" value="Chromosome"/>
</dbReference>
<dbReference type="EMBL" id="CP039381">
    <property type="protein sequence ID" value="QCT07199.1"/>
    <property type="molecule type" value="Genomic_DNA"/>
</dbReference>
<reference evidence="1 2" key="1">
    <citation type="submission" date="2019-04" db="EMBL/GenBank/DDBJ databases">
        <authorList>
            <person name="Embree M."/>
            <person name="Gaffney J.R."/>
        </authorList>
    </citation>
    <scope>NUCLEOTIDE SEQUENCE [LARGE SCALE GENOMIC DNA]</scope>
    <source>
        <strain evidence="1 2">JE7A12</strain>
    </source>
</reference>
<accession>A0A4P8XYB8</accession>
<name>A0A4P8XYB8_9FIRM</name>